<keyword evidence="1" id="KW-0548">Nucleotidyltransferase</keyword>
<organism evidence="1 2">
    <name type="scientific">Aphis craccivora</name>
    <name type="common">Cowpea aphid</name>
    <dbReference type="NCBI Taxonomy" id="307492"/>
    <lineage>
        <taxon>Eukaryota</taxon>
        <taxon>Metazoa</taxon>
        <taxon>Ecdysozoa</taxon>
        <taxon>Arthropoda</taxon>
        <taxon>Hexapoda</taxon>
        <taxon>Insecta</taxon>
        <taxon>Pterygota</taxon>
        <taxon>Neoptera</taxon>
        <taxon>Paraneoptera</taxon>
        <taxon>Hemiptera</taxon>
        <taxon>Sternorrhyncha</taxon>
        <taxon>Aphidomorpha</taxon>
        <taxon>Aphidoidea</taxon>
        <taxon>Aphididae</taxon>
        <taxon>Aphidini</taxon>
        <taxon>Aphis</taxon>
        <taxon>Aphis</taxon>
    </lineage>
</organism>
<reference evidence="1 2" key="1">
    <citation type="submission" date="2019-08" db="EMBL/GenBank/DDBJ databases">
        <title>Whole genome of Aphis craccivora.</title>
        <authorList>
            <person name="Voronova N.V."/>
            <person name="Shulinski R.S."/>
            <person name="Bandarenka Y.V."/>
            <person name="Zhorov D.G."/>
            <person name="Warner D."/>
        </authorList>
    </citation>
    <scope>NUCLEOTIDE SEQUENCE [LARGE SCALE GENOMIC DNA]</scope>
    <source>
        <strain evidence="1">180601</strain>
        <tissue evidence="1">Whole Body</tissue>
    </source>
</reference>
<gene>
    <name evidence="1" type="ORF">FWK35_00018336</name>
</gene>
<name>A0A6G0Y3S8_APHCR</name>
<keyword evidence="1" id="KW-0808">Transferase</keyword>
<proteinExistence type="predicted"/>
<dbReference type="AlphaFoldDB" id="A0A6G0Y3S8"/>
<dbReference type="GO" id="GO:0003964">
    <property type="term" value="F:RNA-directed DNA polymerase activity"/>
    <property type="evidence" value="ECO:0007669"/>
    <property type="project" value="UniProtKB-KW"/>
</dbReference>
<feature type="non-terminal residue" evidence="1">
    <location>
        <position position="121"/>
    </location>
</feature>
<evidence type="ECO:0000313" key="2">
    <source>
        <dbReference type="Proteomes" id="UP000478052"/>
    </source>
</evidence>
<dbReference type="EMBL" id="VUJU01006340">
    <property type="protein sequence ID" value="KAF0748802.1"/>
    <property type="molecule type" value="Genomic_DNA"/>
</dbReference>
<dbReference type="Proteomes" id="UP000478052">
    <property type="component" value="Unassembled WGS sequence"/>
</dbReference>
<protein>
    <submittedName>
        <fullName evidence="1">Reverse transcriptase domain-containing protein</fullName>
    </submittedName>
</protein>
<sequence length="121" mass="13723">MSDSSLSVFDDTDSDPDFIIDGMRTDSSLSVSDFDEEIYRKLIENDQKVNDNNNSNTCTFSNINKQVTSYNILTYDSDGNNNNNYHFNGFEQNHNIPSTSLCVIEPSSTDEEDNIVDSERK</sequence>
<accession>A0A6G0Y3S8</accession>
<comment type="caution">
    <text evidence="1">The sequence shown here is derived from an EMBL/GenBank/DDBJ whole genome shotgun (WGS) entry which is preliminary data.</text>
</comment>
<keyword evidence="2" id="KW-1185">Reference proteome</keyword>
<keyword evidence="1" id="KW-0695">RNA-directed DNA polymerase</keyword>
<evidence type="ECO:0000313" key="1">
    <source>
        <dbReference type="EMBL" id="KAF0748802.1"/>
    </source>
</evidence>